<dbReference type="PANTHER" id="PTHR10091">
    <property type="entry name" value="ALDOSE-1-EPIMERASE"/>
    <property type="match status" value="1"/>
</dbReference>
<dbReference type="InterPro" id="IPR014718">
    <property type="entry name" value="GH-type_carb-bd"/>
</dbReference>
<name>A0A7V2B1F8_RHOMR</name>
<evidence type="ECO:0000313" key="13">
    <source>
        <dbReference type="EMBL" id="HER96539.1"/>
    </source>
</evidence>
<comment type="subunit">
    <text evidence="4">Monomer.</text>
</comment>
<evidence type="ECO:0000256" key="6">
    <source>
        <dbReference type="ARBA" id="ARBA00022553"/>
    </source>
</evidence>
<comment type="pathway">
    <text evidence="2 9">Carbohydrate metabolism; hexose metabolism.</text>
</comment>
<dbReference type="EC" id="5.1.3.3" evidence="9"/>
<keyword evidence="6" id="KW-0597">Phosphoprotein</keyword>
<dbReference type="PIRSF" id="PIRSF005096">
    <property type="entry name" value="GALM"/>
    <property type="match status" value="1"/>
</dbReference>
<dbReference type="GO" id="GO:0033499">
    <property type="term" value="P:galactose catabolic process via UDP-galactose, Leloir pathway"/>
    <property type="evidence" value="ECO:0007669"/>
    <property type="project" value="TreeGrafter"/>
</dbReference>
<feature type="active site" description="Proton acceptor" evidence="10">
    <location>
        <position position="347"/>
    </location>
</feature>
<evidence type="ECO:0000256" key="9">
    <source>
        <dbReference type="PIRNR" id="PIRNR005096"/>
    </source>
</evidence>
<sequence>MKNWVWICLGGWLLGCHAPSHETSSSVETTALSVSRSTFGQLPDGRTVELFQLRNAAGMEVEVINYGAIIRALRVPDRAGTLGDVVLGFDSLSGYLQPHPYMGAVVGRYANRIGGARFVLEGTTYELAANDGPNHLHGGIKGFDKVLWQAEPFSNGTESGVRFTYVSPDGEEGYPGTLHVAVTYTLTDTNALVIDYEATTDKPTIVNLTQHAYFNLAGQGDILNHELQIFADFFTPVDERLIPTGEILSVAGTPFDFRQAQRIGARIHAADVQLQRGRGYDHNFVLQRRERGTLELAARVYEPTTGRVMTVYTTEPGLQFYSGNFLDGSLQGKGGRVYALRTGFCLETQHFPDSPNKTHFPSPVLRPGETYRSRTVYAFSVLQ</sequence>
<comment type="caution">
    <text evidence="13">The sequence shown here is derived from an EMBL/GenBank/DDBJ whole genome shotgun (WGS) entry which is preliminary data.</text>
</comment>
<proteinExistence type="inferred from homology"/>
<comment type="similarity">
    <text evidence="3 9">Belongs to the aldose epimerase family.</text>
</comment>
<dbReference type="GO" id="GO:0006006">
    <property type="term" value="P:glucose metabolic process"/>
    <property type="evidence" value="ECO:0007669"/>
    <property type="project" value="TreeGrafter"/>
</dbReference>
<evidence type="ECO:0000256" key="8">
    <source>
        <dbReference type="ARBA" id="ARBA00023277"/>
    </source>
</evidence>
<dbReference type="GO" id="GO:0005737">
    <property type="term" value="C:cytoplasm"/>
    <property type="evidence" value="ECO:0007669"/>
    <property type="project" value="UniProtKB-SubCell"/>
</dbReference>
<protein>
    <recommendedName>
        <fullName evidence="9">Aldose 1-epimerase</fullName>
        <ecNumber evidence="9">5.1.3.3</ecNumber>
    </recommendedName>
</protein>
<evidence type="ECO:0000256" key="1">
    <source>
        <dbReference type="ARBA" id="ARBA00004496"/>
    </source>
</evidence>
<evidence type="ECO:0000256" key="5">
    <source>
        <dbReference type="ARBA" id="ARBA00022490"/>
    </source>
</evidence>
<organism evidence="13">
    <name type="scientific">Rhodothermus marinus</name>
    <name type="common">Rhodothermus obamensis</name>
    <dbReference type="NCBI Taxonomy" id="29549"/>
    <lineage>
        <taxon>Bacteria</taxon>
        <taxon>Pseudomonadati</taxon>
        <taxon>Rhodothermota</taxon>
        <taxon>Rhodothermia</taxon>
        <taxon>Rhodothermales</taxon>
        <taxon>Rhodothermaceae</taxon>
        <taxon>Rhodothermus</taxon>
    </lineage>
</organism>
<evidence type="ECO:0000256" key="4">
    <source>
        <dbReference type="ARBA" id="ARBA00011245"/>
    </source>
</evidence>
<accession>A0A7V2B1F8</accession>
<keyword evidence="5" id="KW-0963">Cytoplasm</keyword>
<evidence type="ECO:0000256" key="11">
    <source>
        <dbReference type="PIRSR" id="PIRSR005096-2"/>
    </source>
</evidence>
<feature type="binding site" evidence="12">
    <location>
        <begin position="211"/>
        <end position="213"/>
    </location>
    <ligand>
        <name>beta-D-galactose</name>
        <dbReference type="ChEBI" id="CHEBI:27667"/>
    </ligand>
</feature>
<feature type="active site" description="Proton donor" evidence="10">
    <location>
        <position position="211"/>
    </location>
</feature>
<dbReference type="SUPFAM" id="SSF74650">
    <property type="entry name" value="Galactose mutarotase-like"/>
    <property type="match status" value="1"/>
</dbReference>
<feature type="binding site" evidence="12">
    <location>
        <begin position="111"/>
        <end position="112"/>
    </location>
    <ligand>
        <name>beta-D-galactose</name>
        <dbReference type="ChEBI" id="CHEBI:27667"/>
    </ligand>
</feature>
<dbReference type="Gene3D" id="2.70.98.10">
    <property type="match status" value="1"/>
</dbReference>
<evidence type="ECO:0000256" key="7">
    <source>
        <dbReference type="ARBA" id="ARBA00023235"/>
    </source>
</evidence>
<evidence type="ECO:0000256" key="12">
    <source>
        <dbReference type="PIRSR" id="PIRSR005096-3"/>
    </source>
</evidence>
<keyword evidence="8 9" id="KW-0119">Carbohydrate metabolism</keyword>
<dbReference type="FunFam" id="2.70.98.10:FF:000003">
    <property type="entry name" value="Aldose 1-epimerase"/>
    <property type="match status" value="1"/>
</dbReference>
<gene>
    <name evidence="13" type="ORF">ENO59_08500</name>
</gene>
<dbReference type="PROSITE" id="PS51257">
    <property type="entry name" value="PROKAR_LIPOPROTEIN"/>
    <property type="match status" value="1"/>
</dbReference>
<evidence type="ECO:0000256" key="10">
    <source>
        <dbReference type="PIRSR" id="PIRSR005096-1"/>
    </source>
</evidence>
<reference evidence="13" key="1">
    <citation type="journal article" date="2020" name="mSystems">
        <title>Genome- and Community-Level Interaction Insights into Carbon Utilization and Element Cycling Functions of Hydrothermarchaeota in Hydrothermal Sediment.</title>
        <authorList>
            <person name="Zhou Z."/>
            <person name="Liu Y."/>
            <person name="Xu W."/>
            <person name="Pan J."/>
            <person name="Luo Z.H."/>
            <person name="Li M."/>
        </authorList>
    </citation>
    <scope>NUCLEOTIDE SEQUENCE [LARGE SCALE GENOMIC DNA]</scope>
    <source>
        <strain evidence="13">SpSt-143</strain>
    </source>
</reference>
<keyword evidence="7 9" id="KW-0413">Isomerase</keyword>
<comment type="catalytic activity">
    <reaction evidence="9">
        <text>alpha-D-glucose = beta-D-glucose</text>
        <dbReference type="Rhea" id="RHEA:10264"/>
        <dbReference type="ChEBI" id="CHEBI:15903"/>
        <dbReference type="ChEBI" id="CHEBI:17925"/>
        <dbReference type="EC" id="5.1.3.3"/>
    </reaction>
</comment>
<dbReference type="CDD" id="cd09019">
    <property type="entry name" value="galactose_mutarotase_like"/>
    <property type="match status" value="1"/>
</dbReference>
<dbReference type="AlphaFoldDB" id="A0A7V2B1F8"/>
<dbReference type="InterPro" id="IPR011013">
    <property type="entry name" value="Gal_mutarotase_sf_dom"/>
</dbReference>
<dbReference type="GO" id="GO:0004034">
    <property type="term" value="F:aldose 1-epimerase activity"/>
    <property type="evidence" value="ECO:0007669"/>
    <property type="project" value="UniProtKB-EC"/>
</dbReference>
<evidence type="ECO:0000256" key="2">
    <source>
        <dbReference type="ARBA" id="ARBA00005028"/>
    </source>
</evidence>
<dbReference type="EMBL" id="DSGB01000006">
    <property type="protein sequence ID" value="HER96539.1"/>
    <property type="molecule type" value="Genomic_DNA"/>
</dbReference>
<dbReference type="GO" id="GO:0030246">
    <property type="term" value="F:carbohydrate binding"/>
    <property type="evidence" value="ECO:0007669"/>
    <property type="project" value="InterPro"/>
</dbReference>
<dbReference type="Pfam" id="PF01263">
    <property type="entry name" value="Aldose_epim"/>
    <property type="match status" value="1"/>
</dbReference>
<dbReference type="PANTHER" id="PTHR10091:SF0">
    <property type="entry name" value="GALACTOSE MUTAROTASE"/>
    <property type="match status" value="1"/>
</dbReference>
<dbReference type="InterPro" id="IPR047215">
    <property type="entry name" value="Galactose_mutarotase-like"/>
</dbReference>
<comment type="subcellular location">
    <subcellularLocation>
        <location evidence="1">Cytoplasm</location>
    </subcellularLocation>
</comment>
<evidence type="ECO:0000256" key="3">
    <source>
        <dbReference type="ARBA" id="ARBA00006206"/>
    </source>
</evidence>
<feature type="binding site" evidence="11">
    <location>
        <position position="281"/>
    </location>
    <ligand>
        <name>beta-D-galactose</name>
        <dbReference type="ChEBI" id="CHEBI:27667"/>
    </ligand>
</feature>
<dbReference type="InterPro" id="IPR008183">
    <property type="entry name" value="Aldose_1/G6P_1-epimerase"/>
</dbReference>
<dbReference type="InterPro" id="IPR015443">
    <property type="entry name" value="Aldose_1-epimerase"/>
</dbReference>
<dbReference type="NCBIfam" id="NF008277">
    <property type="entry name" value="PRK11055.1"/>
    <property type="match status" value="1"/>
</dbReference>
<dbReference type="UniPathway" id="UPA00242"/>